<accession>A0A935UFQ5</accession>
<dbReference type="Gene3D" id="3.40.630.30">
    <property type="match status" value="1"/>
</dbReference>
<dbReference type="SUPFAM" id="SSF55729">
    <property type="entry name" value="Acyl-CoA N-acyltransferases (Nat)"/>
    <property type="match status" value="1"/>
</dbReference>
<dbReference type="Proteomes" id="UP000697998">
    <property type="component" value="Unassembled WGS sequence"/>
</dbReference>
<name>A0A935UFQ5_9PROT</name>
<evidence type="ECO:0000313" key="2">
    <source>
        <dbReference type="EMBL" id="MBK7673610.1"/>
    </source>
</evidence>
<dbReference type="Pfam" id="PF00583">
    <property type="entry name" value="Acetyltransf_1"/>
    <property type="match status" value="1"/>
</dbReference>
<evidence type="ECO:0000259" key="1">
    <source>
        <dbReference type="PROSITE" id="PS51186"/>
    </source>
</evidence>
<dbReference type="CDD" id="cd04301">
    <property type="entry name" value="NAT_SF"/>
    <property type="match status" value="1"/>
</dbReference>
<protein>
    <submittedName>
        <fullName evidence="2">GNAT family N-acetyltransferase</fullName>
    </submittedName>
</protein>
<evidence type="ECO:0000313" key="3">
    <source>
        <dbReference type="Proteomes" id="UP000697998"/>
    </source>
</evidence>
<dbReference type="AlphaFoldDB" id="A0A935UFQ5"/>
<comment type="caution">
    <text evidence="2">The sequence shown here is derived from an EMBL/GenBank/DDBJ whole genome shotgun (WGS) entry which is preliminary data.</text>
</comment>
<dbReference type="GO" id="GO:0016747">
    <property type="term" value="F:acyltransferase activity, transferring groups other than amino-acyl groups"/>
    <property type="evidence" value="ECO:0007669"/>
    <property type="project" value="InterPro"/>
</dbReference>
<reference evidence="2 3" key="1">
    <citation type="submission" date="2020-10" db="EMBL/GenBank/DDBJ databases">
        <title>Connecting structure to function with the recovery of over 1000 high-quality activated sludge metagenome-assembled genomes encoding full-length rRNA genes using long-read sequencing.</title>
        <authorList>
            <person name="Singleton C.M."/>
            <person name="Petriglieri F."/>
            <person name="Kristensen J.M."/>
            <person name="Kirkegaard R.H."/>
            <person name="Michaelsen T.Y."/>
            <person name="Andersen M.H."/>
            <person name="Karst S.M."/>
            <person name="Dueholm M.S."/>
            <person name="Nielsen P.H."/>
            <person name="Albertsen M."/>
        </authorList>
    </citation>
    <scope>NUCLEOTIDE SEQUENCE [LARGE SCALE GENOMIC DNA]</scope>
    <source>
        <strain evidence="2">EsbW_18-Q3-R4-48_BATAC.285</strain>
    </source>
</reference>
<feature type="domain" description="N-acetyltransferase" evidence="1">
    <location>
        <begin position="20"/>
        <end position="175"/>
    </location>
</feature>
<dbReference type="InterPro" id="IPR000182">
    <property type="entry name" value="GNAT_dom"/>
</dbReference>
<organism evidence="2 3">
    <name type="scientific">Candidatus Accumulibacter proximus</name>
    <dbReference type="NCBI Taxonomy" id="2954385"/>
    <lineage>
        <taxon>Bacteria</taxon>
        <taxon>Pseudomonadati</taxon>
        <taxon>Pseudomonadota</taxon>
        <taxon>Betaproteobacteria</taxon>
        <taxon>Candidatus Accumulibacter</taxon>
    </lineage>
</organism>
<dbReference type="PROSITE" id="PS51186">
    <property type="entry name" value="GNAT"/>
    <property type="match status" value="1"/>
</dbReference>
<dbReference type="EMBL" id="JADJMH010000001">
    <property type="protein sequence ID" value="MBK7673610.1"/>
    <property type="molecule type" value="Genomic_DNA"/>
</dbReference>
<dbReference type="InterPro" id="IPR016181">
    <property type="entry name" value="Acyl_CoA_acyltransferase"/>
</dbReference>
<sequence>MADYPAELVRKRYLFDGSPVTIRPIRAEDKPLEQEFVQHLSADSRYKRFMSTLKELPPGKLKYLTEIDYVRHLALVAIIQRDGQDVEIGVARYVAGPSGDECEFAIAIDDEWQGSGVAGILMLELIDAARARGMRKMEAFILAANNNMIKFAHQLGFALHRDPDDPGMFHAVRSL</sequence>
<proteinExistence type="predicted"/>
<gene>
    <name evidence="2" type="ORF">IPJ27_01930</name>
</gene>